<keyword evidence="1" id="KW-0812">Transmembrane</keyword>
<organism evidence="3">
    <name type="scientific">Clostridium botulinum</name>
    <dbReference type="NCBI Taxonomy" id="1491"/>
    <lineage>
        <taxon>Bacteria</taxon>
        <taxon>Bacillati</taxon>
        <taxon>Bacillota</taxon>
        <taxon>Clostridia</taxon>
        <taxon>Eubacteriales</taxon>
        <taxon>Clostridiaceae</taxon>
        <taxon>Clostridium</taxon>
    </lineage>
</organism>
<keyword evidence="1" id="KW-0472">Membrane</keyword>
<dbReference type="AlphaFoldDB" id="A0A0A0UTW0"/>
<evidence type="ECO:0000313" key="2">
    <source>
        <dbReference type="EMBL" id="AIW54588.1"/>
    </source>
</evidence>
<evidence type="ECO:0000313" key="5">
    <source>
        <dbReference type="EMBL" id="AIW54837.1"/>
    </source>
</evidence>
<geneLocation type="plasmid" evidence="3">
    <name>pCDC5900</name>
</geneLocation>
<dbReference type="EMBL" id="KJ776578">
    <property type="protein sequence ID" value="AIW54588.1"/>
    <property type="molecule type" value="Genomic_DNA"/>
</dbReference>
<geneLocation type="plasmid" evidence="4">
    <name>p05/025</name>
</geneLocation>
<dbReference type="EMBL" id="KJ776582">
    <property type="protein sequence ID" value="AIW54837.1"/>
    <property type="molecule type" value="Genomic_DNA"/>
</dbReference>
<evidence type="ECO:0000313" key="4">
    <source>
        <dbReference type="EMBL" id="AIW54770.1"/>
    </source>
</evidence>
<feature type="transmembrane region" description="Helical" evidence="1">
    <location>
        <begin position="36"/>
        <end position="53"/>
    </location>
</feature>
<evidence type="ECO:0000313" key="3">
    <source>
        <dbReference type="EMBL" id="AIW54708.1"/>
    </source>
</evidence>
<dbReference type="EMBL" id="KJ776580">
    <property type="protein sequence ID" value="AIW54708.1"/>
    <property type="molecule type" value="Genomic_DNA"/>
</dbReference>
<dbReference type="RefSeq" id="WP_172685569.1">
    <property type="nucleotide sequence ID" value="NZ_KJ776578.1"/>
</dbReference>
<sequence length="96" mass="11643">MTIDRLMKELNCYSFNKEQLDIIDNYSIKERNNYKYFFYVFIVSVFMNMFIEHFKISNILNLIISIILIAAIIKYLYFIMTMKKNLLKDLKTSICK</sequence>
<geneLocation type="plasmid" evidence="2">
    <name>pCDC3875</name>
</geneLocation>
<name>A0A0A0UTW0_CLOBO</name>
<keyword evidence="3" id="KW-0614">Plasmid</keyword>
<proteinExistence type="predicted"/>
<dbReference type="EMBL" id="KJ776581">
    <property type="protein sequence ID" value="AIW54770.1"/>
    <property type="molecule type" value="Genomic_DNA"/>
</dbReference>
<feature type="transmembrane region" description="Helical" evidence="1">
    <location>
        <begin position="59"/>
        <end position="78"/>
    </location>
</feature>
<accession>A0A0A0UTW0</accession>
<keyword evidence="1" id="KW-1133">Transmembrane helix</keyword>
<protein>
    <submittedName>
        <fullName evidence="3">Uncharacterized protein</fullName>
    </submittedName>
</protein>
<evidence type="ECO:0000256" key="1">
    <source>
        <dbReference type="SAM" id="Phobius"/>
    </source>
</evidence>
<reference evidence="3" key="1">
    <citation type="journal article" date="2014" name="Genome Biol. Evol.">
        <title>Three classes of plasmid (47-63 kb) carry the type B neurotoxin gene cluster of group II Clostridium botulinum.</title>
        <authorList>
            <person name="Carter A.T."/>
            <person name="Austin J.W."/>
            <person name="Weedmark K.A."/>
            <person name="Corbett C."/>
            <person name="Peck M.W."/>
        </authorList>
    </citation>
    <scope>NUCLEOTIDE SEQUENCE</scope>
    <source>
        <strain evidence="2">CDC3875</strain>
        <strain evidence="5">CDC3897</strain>
        <strain evidence="3">CDC5900</strain>
        <strain evidence="4">IFR_05/025</strain>
        <plasmid evidence="4">p05/025</plasmid>
        <plasmid evidence="2">pCDC3875</plasmid>
        <plasmid evidence="5">pCDC3897</plasmid>
        <plasmid evidence="3">pCDC5900</plasmid>
    </source>
</reference>
<geneLocation type="plasmid" evidence="5">
    <name>pCDC3897</name>
</geneLocation>